<dbReference type="GO" id="GO:0005783">
    <property type="term" value="C:endoplasmic reticulum"/>
    <property type="evidence" value="ECO:0007669"/>
    <property type="project" value="TreeGrafter"/>
</dbReference>
<keyword evidence="1" id="KW-1133">Transmembrane helix</keyword>
<keyword evidence="1" id="KW-0812">Transmembrane</keyword>
<keyword evidence="1" id="KW-0472">Membrane</keyword>
<dbReference type="Proteomes" id="UP000075714">
    <property type="component" value="Unassembled WGS sequence"/>
</dbReference>
<feature type="transmembrane region" description="Helical" evidence="1">
    <location>
        <begin position="157"/>
        <end position="175"/>
    </location>
</feature>
<evidence type="ECO:0000313" key="2">
    <source>
        <dbReference type="EMBL" id="KXZ53407.1"/>
    </source>
</evidence>
<evidence type="ECO:0000256" key="1">
    <source>
        <dbReference type="SAM" id="Phobius"/>
    </source>
</evidence>
<feature type="transmembrane region" description="Helical" evidence="1">
    <location>
        <begin position="133"/>
        <end position="151"/>
    </location>
</feature>
<dbReference type="AlphaFoldDB" id="A0A150GU64"/>
<protein>
    <submittedName>
        <fullName evidence="2">Uncharacterized protein</fullName>
    </submittedName>
</protein>
<dbReference type="GO" id="GO:0010104">
    <property type="term" value="P:regulation of ethylene-activated signaling pathway"/>
    <property type="evidence" value="ECO:0007669"/>
    <property type="project" value="TreeGrafter"/>
</dbReference>
<organism evidence="2 3">
    <name type="scientific">Gonium pectorale</name>
    <name type="common">Green alga</name>
    <dbReference type="NCBI Taxonomy" id="33097"/>
    <lineage>
        <taxon>Eukaryota</taxon>
        <taxon>Viridiplantae</taxon>
        <taxon>Chlorophyta</taxon>
        <taxon>core chlorophytes</taxon>
        <taxon>Chlorophyceae</taxon>
        <taxon>CS clade</taxon>
        <taxon>Chlamydomonadales</taxon>
        <taxon>Volvocaceae</taxon>
        <taxon>Gonium</taxon>
    </lineage>
</organism>
<dbReference type="GO" id="GO:0005794">
    <property type="term" value="C:Golgi apparatus"/>
    <property type="evidence" value="ECO:0007669"/>
    <property type="project" value="TreeGrafter"/>
</dbReference>
<name>A0A150GU64_GONPE</name>
<dbReference type="PANTHER" id="PTHR20921:SF0">
    <property type="entry name" value="TRANSMEMBRANE PROTEIN 222"/>
    <property type="match status" value="1"/>
</dbReference>
<dbReference type="GO" id="GO:0009723">
    <property type="term" value="P:response to ethylene"/>
    <property type="evidence" value="ECO:0007669"/>
    <property type="project" value="TreeGrafter"/>
</dbReference>
<proteinExistence type="predicted"/>
<sequence>MGASKGVKFAAPGAKAVADGVTGAEGAAAAAGDLEAAVAAPVGGGAIAVAASVPGSGKEPTAQEPGSQSRNWDQRLASAATLYRLMMYNLMTSNCHCFVAHFLNQASYKGGGWDMVNVAIFVFLRGRYTSVGGFLYTWLPWAIIVGLGGYFGRLWFLYGYLIFCVPLLAWFVLYTKCCWRDLSP</sequence>
<accession>A0A150GU64</accession>
<dbReference type="OrthoDB" id="267284at2759"/>
<evidence type="ECO:0000313" key="3">
    <source>
        <dbReference type="Proteomes" id="UP000075714"/>
    </source>
</evidence>
<dbReference type="EMBL" id="LSYV01000008">
    <property type="protein sequence ID" value="KXZ53407.1"/>
    <property type="molecule type" value="Genomic_DNA"/>
</dbReference>
<gene>
    <name evidence="2" type="ORF">GPECTOR_7g1304</name>
</gene>
<comment type="caution">
    <text evidence="2">The sequence shown here is derived from an EMBL/GenBank/DDBJ whole genome shotgun (WGS) entry which is preliminary data.</text>
</comment>
<keyword evidence="3" id="KW-1185">Reference proteome</keyword>
<dbReference type="PANTHER" id="PTHR20921">
    <property type="entry name" value="TRANSMEMBRANE PROTEIN 222"/>
    <property type="match status" value="1"/>
</dbReference>
<dbReference type="InterPro" id="IPR008496">
    <property type="entry name" value="TMEM222/RTE1"/>
</dbReference>
<dbReference type="Pfam" id="PF05608">
    <property type="entry name" value="RTE1"/>
    <property type="match status" value="1"/>
</dbReference>
<reference evidence="3" key="1">
    <citation type="journal article" date="2016" name="Nat. Commun.">
        <title>The Gonium pectorale genome demonstrates co-option of cell cycle regulation during the evolution of multicellularity.</title>
        <authorList>
            <person name="Hanschen E.R."/>
            <person name="Marriage T.N."/>
            <person name="Ferris P.J."/>
            <person name="Hamaji T."/>
            <person name="Toyoda A."/>
            <person name="Fujiyama A."/>
            <person name="Neme R."/>
            <person name="Noguchi H."/>
            <person name="Minakuchi Y."/>
            <person name="Suzuki M."/>
            <person name="Kawai-Toyooka H."/>
            <person name="Smith D.R."/>
            <person name="Sparks H."/>
            <person name="Anderson J."/>
            <person name="Bakaric R."/>
            <person name="Luria V."/>
            <person name="Karger A."/>
            <person name="Kirschner M.W."/>
            <person name="Durand P.M."/>
            <person name="Michod R.E."/>
            <person name="Nozaki H."/>
            <person name="Olson B.J."/>
        </authorList>
    </citation>
    <scope>NUCLEOTIDE SEQUENCE [LARGE SCALE GENOMIC DNA]</scope>
    <source>
        <strain evidence="3">NIES-2863</strain>
    </source>
</reference>